<proteinExistence type="predicted"/>
<evidence type="ECO:0000313" key="3">
    <source>
        <dbReference type="EMBL" id="KAG8095831.1"/>
    </source>
</evidence>
<reference evidence="3" key="2">
    <citation type="submission" date="2021-02" db="EMBL/GenBank/DDBJ databases">
        <authorList>
            <person name="Kimball J.A."/>
            <person name="Haas M.W."/>
            <person name="Macchietto M."/>
            <person name="Kono T."/>
            <person name="Duquette J."/>
            <person name="Shao M."/>
        </authorList>
    </citation>
    <scope>NUCLEOTIDE SEQUENCE</scope>
    <source>
        <tissue evidence="3">Fresh leaf tissue</tissue>
    </source>
</reference>
<name>A0A8J6BWT3_ZIZPA</name>
<keyword evidence="2" id="KW-0732">Signal</keyword>
<gene>
    <name evidence="3" type="ORF">GUJ93_ZPchr0013g34963</name>
</gene>
<dbReference type="AlphaFoldDB" id="A0A8J6BWT3"/>
<evidence type="ECO:0000313" key="4">
    <source>
        <dbReference type="Proteomes" id="UP000729402"/>
    </source>
</evidence>
<evidence type="ECO:0000256" key="1">
    <source>
        <dbReference type="SAM" id="MobiDB-lite"/>
    </source>
</evidence>
<feature type="region of interest" description="Disordered" evidence="1">
    <location>
        <begin position="31"/>
        <end position="61"/>
    </location>
</feature>
<feature type="chain" id="PRO_5035180414" evidence="2">
    <location>
        <begin position="21"/>
        <end position="99"/>
    </location>
</feature>
<accession>A0A8J6BWT3</accession>
<dbReference type="Proteomes" id="UP000729402">
    <property type="component" value="Unassembled WGS sequence"/>
</dbReference>
<sequence>MTATGRSMLLLLLLLAVTLSLLEMYRGRPAEWRRGRSSPRCSARHPASTRPPPSSARPGHRHVARSLLLRGVPIQGGGRQGHRWTLLTTTTAPFPEITY</sequence>
<keyword evidence="4" id="KW-1185">Reference proteome</keyword>
<reference evidence="3" key="1">
    <citation type="journal article" date="2021" name="bioRxiv">
        <title>Whole Genome Assembly and Annotation of Northern Wild Rice, Zizania palustris L., Supports a Whole Genome Duplication in the Zizania Genus.</title>
        <authorList>
            <person name="Haas M."/>
            <person name="Kono T."/>
            <person name="Macchietto M."/>
            <person name="Millas R."/>
            <person name="McGilp L."/>
            <person name="Shao M."/>
            <person name="Duquette J."/>
            <person name="Hirsch C.N."/>
            <person name="Kimball J."/>
        </authorList>
    </citation>
    <scope>NUCLEOTIDE SEQUENCE</scope>
    <source>
        <tissue evidence="3">Fresh leaf tissue</tissue>
    </source>
</reference>
<feature type="signal peptide" evidence="2">
    <location>
        <begin position="1"/>
        <end position="20"/>
    </location>
</feature>
<evidence type="ECO:0000256" key="2">
    <source>
        <dbReference type="SAM" id="SignalP"/>
    </source>
</evidence>
<protein>
    <submittedName>
        <fullName evidence="3">Uncharacterized protein</fullName>
    </submittedName>
</protein>
<comment type="caution">
    <text evidence="3">The sequence shown here is derived from an EMBL/GenBank/DDBJ whole genome shotgun (WGS) entry which is preliminary data.</text>
</comment>
<organism evidence="3 4">
    <name type="scientific">Zizania palustris</name>
    <name type="common">Northern wild rice</name>
    <dbReference type="NCBI Taxonomy" id="103762"/>
    <lineage>
        <taxon>Eukaryota</taxon>
        <taxon>Viridiplantae</taxon>
        <taxon>Streptophyta</taxon>
        <taxon>Embryophyta</taxon>
        <taxon>Tracheophyta</taxon>
        <taxon>Spermatophyta</taxon>
        <taxon>Magnoliopsida</taxon>
        <taxon>Liliopsida</taxon>
        <taxon>Poales</taxon>
        <taxon>Poaceae</taxon>
        <taxon>BOP clade</taxon>
        <taxon>Oryzoideae</taxon>
        <taxon>Oryzeae</taxon>
        <taxon>Zizaniinae</taxon>
        <taxon>Zizania</taxon>
    </lineage>
</organism>
<dbReference type="EMBL" id="JAAALK010000079">
    <property type="protein sequence ID" value="KAG8095831.1"/>
    <property type="molecule type" value="Genomic_DNA"/>
</dbReference>